<keyword evidence="3" id="KW-1185">Reference proteome</keyword>
<feature type="transmembrane region" description="Helical" evidence="1">
    <location>
        <begin position="137"/>
        <end position="161"/>
    </location>
</feature>
<dbReference type="AlphaFoldDB" id="A0A2U1E8U4"/>
<evidence type="ECO:0000313" key="2">
    <source>
        <dbReference type="EMBL" id="PVY96363.1"/>
    </source>
</evidence>
<comment type="caution">
    <text evidence="2">The sequence shown here is derived from an EMBL/GenBank/DDBJ whole genome shotgun (WGS) entry which is preliminary data.</text>
</comment>
<feature type="transmembrane region" description="Helical" evidence="1">
    <location>
        <begin position="109"/>
        <end position="125"/>
    </location>
</feature>
<name>A0A2U1E8U4_9PSEU</name>
<protein>
    <submittedName>
        <fullName evidence="2">Poly-gamma-glutamate biosynthesis protein PgsC/CapC</fullName>
    </submittedName>
</protein>
<evidence type="ECO:0000256" key="1">
    <source>
        <dbReference type="SAM" id="Phobius"/>
    </source>
</evidence>
<keyword evidence="1" id="KW-0812">Transmembrane</keyword>
<dbReference type="OrthoDB" id="48792at2"/>
<dbReference type="GO" id="GO:0016020">
    <property type="term" value="C:membrane"/>
    <property type="evidence" value="ECO:0007669"/>
    <property type="project" value="InterPro"/>
</dbReference>
<dbReference type="EMBL" id="QEKW01000030">
    <property type="protein sequence ID" value="PVY96363.1"/>
    <property type="molecule type" value="Genomic_DNA"/>
</dbReference>
<feature type="transmembrane region" description="Helical" evidence="1">
    <location>
        <begin position="181"/>
        <end position="198"/>
    </location>
</feature>
<keyword evidence="1" id="KW-0472">Membrane</keyword>
<dbReference type="GO" id="GO:0045227">
    <property type="term" value="P:capsule polysaccharide biosynthetic process"/>
    <property type="evidence" value="ECO:0007669"/>
    <property type="project" value="InterPro"/>
</dbReference>
<dbReference type="Pfam" id="PF14102">
    <property type="entry name" value="Caps_synth_CapC"/>
    <property type="match status" value="2"/>
</dbReference>
<dbReference type="Proteomes" id="UP000245639">
    <property type="component" value="Unassembled WGS sequence"/>
</dbReference>
<dbReference type="PRINTS" id="PR01759">
    <property type="entry name" value="CAPSULEPROTC"/>
</dbReference>
<feature type="transmembrane region" description="Helical" evidence="1">
    <location>
        <begin position="280"/>
        <end position="297"/>
    </location>
</feature>
<sequence length="336" mass="35506">MHEYLVRPEVVRVALVVGVVISMLFYERVQLTTGGAIVPAYLALHLAAPLFIVTTIVGAYLTYVVVNVVLARRAILYGRRKFEIEVLVGLGVIMVATIVAGRLGALDPILFGLAGIGFLVPGILAHDMARQRPGRTVLAVLATTAVLGVVVFVYDSLLAIAPLSPSTVPVLASVAGYDRDLLLVGVAVSVLIGMLVFAHVGVRSGGFITGAYLALLAPRWLDVLFTLVVAVATWAVVVHLLMPRLLIFGRRKLSTMVLVGAILAWSGELLVAWATGGDVLVWRGLTIMTLMAPALLANDAQRQGWEKTVWGAGLTALGVYGTMNLVSAGLKALGVA</sequence>
<gene>
    <name evidence="2" type="ORF">C8D89_13013</name>
</gene>
<keyword evidence="1" id="KW-1133">Transmembrane helix</keyword>
<feature type="transmembrane region" description="Helical" evidence="1">
    <location>
        <begin position="9"/>
        <end position="26"/>
    </location>
</feature>
<evidence type="ECO:0000313" key="3">
    <source>
        <dbReference type="Proteomes" id="UP000245639"/>
    </source>
</evidence>
<feature type="transmembrane region" description="Helical" evidence="1">
    <location>
        <begin position="309"/>
        <end position="330"/>
    </location>
</feature>
<organism evidence="2 3">
    <name type="scientific">Actinomycetospora cinnamomea</name>
    <dbReference type="NCBI Taxonomy" id="663609"/>
    <lineage>
        <taxon>Bacteria</taxon>
        <taxon>Bacillati</taxon>
        <taxon>Actinomycetota</taxon>
        <taxon>Actinomycetes</taxon>
        <taxon>Pseudonocardiales</taxon>
        <taxon>Pseudonocardiaceae</taxon>
        <taxon>Actinomycetospora</taxon>
    </lineage>
</organism>
<dbReference type="InterPro" id="IPR008338">
    <property type="entry name" value="Capsule_biosynth_CapC"/>
</dbReference>
<feature type="transmembrane region" description="Helical" evidence="1">
    <location>
        <begin position="227"/>
        <end position="246"/>
    </location>
</feature>
<accession>A0A2U1E8U4</accession>
<dbReference type="RefSeq" id="WP_116711362.1">
    <property type="nucleotide sequence ID" value="NZ_QEKW01000030.1"/>
</dbReference>
<feature type="transmembrane region" description="Helical" evidence="1">
    <location>
        <begin position="82"/>
        <end position="103"/>
    </location>
</feature>
<feature type="transmembrane region" description="Helical" evidence="1">
    <location>
        <begin position="253"/>
        <end position="274"/>
    </location>
</feature>
<reference evidence="2 3" key="1">
    <citation type="submission" date="2018-04" db="EMBL/GenBank/DDBJ databases">
        <title>Genomic Encyclopedia of Type Strains, Phase IV (KMG-IV): sequencing the most valuable type-strain genomes for metagenomic binning, comparative biology and taxonomic classification.</title>
        <authorList>
            <person name="Goeker M."/>
        </authorList>
    </citation>
    <scope>NUCLEOTIDE SEQUENCE [LARGE SCALE GENOMIC DNA]</scope>
    <source>
        <strain evidence="2 3">DSM 45771</strain>
    </source>
</reference>
<proteinExistence type="predicted"/>
<feature type="transmembrane region" description="Helical" evidence="1">
    <location>
        <begin position="46"/>
        <end position="70"/>
    </location>
</feature>